<keyword evidence="2" id="KW-1185">Reference proteome</keyword>
<gene>
    <name evidence="1" type="ORF">MAIC_18940</name>
</gene>
<dbReference type="EMBL" id="AP022561">
    <property type="protein sequence ID" value="BBX07091.1"/>
    <property type="molecule type" value="Genomic_DNA"/>
</dbReference>
<proteinExistence type="predicted"/>
<accession>A0AAD1HL29</accession>
<sequence length="77" mass="8161">MWACSYAALSVPKVCATQVLTRGLTRTPPGLSITESAGVRVPLVYCAGGIRTVSMRYTVALAVRTPPHTTLAPLTCR</sequence>
<reference evidence="1 2" key="1">
    <citation type="journal article" date="2019" name="Emerg. Microbes Infect.">
        <title>Comprehensive subspecies identification of 175 nontuberculous mycobacteria species based on 7547 genomic profiles.</title>
        <authorList>
            <person name="Matsumoto Y."/>
            <person name="Kinjo T."/>
            <person name="Motooka D."/>
            <person name="Nabeya D."/>
            <person name="Jung N."/>
            <person name="Uechi K."/>
            <person name="Horii T."/>
            <person name="Iida T."/>
            <person name="Fujita J."/>
            <person name="Nakamura S."/>
        </authorList>
    </citation>
    <scope>NUCLEOTIDE SEQUENCE [LARGE SCALE GENOMIC DNA]</scope>
    <source>
        <strain evidence="1 2">JCM 6376</strain>
    </source>
</reference>
<evidence type="ECO:0000313" key="2">
    <source>
        <dbReference type="Proteomes" id="UP000467327"/>
    </source>
</evidence>
<evidence type="ECO:0000313" key="1">
    <source>
        <dbReference type="EMBL" id="BBX07091.1"/>
    </source>
</evidence>
<name>A0AAD1HL29_9MYCO</name>
<dbReference type="Proteomes" id="UP000467327">
    <property type="component" value="Chromosome"/>
</dbReference>
<dbReference type="KEGG" id="maic:MAIC_18940"/>
<protein>
    <submittedName>
        <fullName evidence="1">Uncharacterized protein</fullName>
    </submittedName>
</protein>
<dbReference type="AlphaFoldDB" id="A0AAD1HL29"/>
<organism evidence="1 2">
    <name type="scientific">Mycolicibacterium aichiense</name>
    <dbReference type="NCBI Taxonomy" id="1799"/>
    <lineage>
        <taxon>Bacteria</taxon>
        <taxon>Bacillati</taxon>
        <taxon>Actinomycetota</taxon>
        <taxon>Actinomycetes</taxon>
        <taxon>Mycobacteriales</taxon>
        <taxon>Mycobacteriaceae</taxon>
        <taxon>Mycolicibacterium</taxon>
    </lineage>
</organism>